<evidence type="ECO:0000313" key="1">
    <source>
        <dbReference type="EMBL" id="KAF1046465.1"/>
    </source>
</evidence>
<dbReference type="PANTHER" id="PTHR11264">
    <property type="entry name" value="URACIL-DNA GLYCOSYLASE"/>
    <property type="match status" value="1"/>
</dbReference>
<dbReference type="PANTHER" id="PTHR11264:SF8">
    <property type="entry name" value="URACIL-DNA GLYCOSYLASE-LIKE DOMAIN-CONTAINING PROTEIN"/>
    <property type="match status" value="1"/>
</dbReference>
<comment type="caution">
    <text evidence="1">The sequence shown here is derived from an EMBL/GenBank/DDBJ whole genome shotgun (WGS) entry which is preliminary data.</text>
</comment>
<dbReference type="InterPro" id="IPR002043">
    <property type="entry name" value="UDG_fam1"/>
</dbReference>
<dbReference type="Proteomes" id="UP000462435">
    <property type="component" value="Unassembled WGS sequence"/>
</dbReference>
<proteinExistence type="predicted"/>
<dbReference type="GO" id="GO:0097510">
    <property type="term" value="P:base-excision repair, AP site formation via deaminated base removal"/>
    <property type="evidence" value="ECO:0007669"/>
    <property type="project" value="TreeGrafter"/>
</dbReference>
<evidence type="ECO:0000313" key="2">
    <source>
        <dbReference type="Proteomes" id="UP000462435"/>
    </source>
</evidence>
<reference evidence="2" key="1">
    <citation type="journal article" date="2020" name="MBio">
        <title>Horizontal gene transfer to a defensive symbiont with a reduced genome amongst a multipartite beetle microbiome.</title>
        <authorList>
            <person name="Waterworth S.C."/>
            <person name="Florez L.V."/>
            <person name="Rees E.R."/>
            <person name="Hertweck C."/>
            <person name="Kaltenpoth M."/>
            <person name="Kwan J.C."/>
        </authorList>
    </citation>
    <scope>NUCLEOTIDE SEQUENCE [LARGE SCALE GENOMIC DNA]</scope>
</reference>
<dbReference type="EMBL" id="WNDX01000020">
    <property type="protein sequence ID" value="KAF1046465.1"/>
    <property type="molecule type" value="Genomic_DNA"/>
</dbReference>
<dbReference type="SUPFAM" id="SSF52141">
    <property type="entry name" value="Uracil-DNA glycosylase-like"/>
    <property type="match status" value="1"/>
</dbReference>
<protein>
    <submittedName>
        <fullName evidence="1">Uracil-DNA glycosylase</fullName>
    </submittedName>
</protein>
<dbReference type="Gene3D" id="3.40.470.10">
    <property type="entry name" value="Uracil-DNA glycosylase-like domain"/>
    <property type="match status" value="1"/>
</dbReference>
<dbReference type="AlphaFoldDB" id="A0A7V8FYU2"/>
<name>A0A7V8FYU2_9BURK</name>
<gene>
    <name evidence="1" type="primary">ung</name>
    <name evidence="1" type="ORF">GAK35_00991</name>
</gene>
<dbReference type="InterPro" id="IPR036895">
    <property type="entry name" value="Uracil-DNA_glycosylase-like_sf"/>
</dbReference>
<accession>A0A7V8FYU2</accession>
<dbReference type="GO" id="GO:0004844">
    <property type="term" value="F:uracil DNA N-glycosylase activity"/>
    <property type="evidence" value="ECO:0007669"/>
    <property type="project" value="InterPro"/>
</dbReference>
<organism evidence="1 2">
    <name type="scientific">Herbaspirillum frisingense</name>
    <dbReference type="NCBI Taxonomy" id="92645"/>
    <lineage>
        <taxon>Bacteria</taxon>
        <taxon>Pseudomonadati</taxon>
        <taxon>Pseudomonadota</taxon>
        <taxon>Betaproteobacteria</taxon>
        <taxon>Burkholderiales</taxon>
        <taxon>Oxalobacteraceae</taxon>
        <taxon>Herbaspirillum</taxon>
    </lineage>
</organism>
<sequence>MTTPTTSLPADLLSLIQTADPSWHNALRAGLDAIAKADPAYLGVLAQDHYLPTEGRLFAAFKQPMDKVRYVLVGEGPYPRAASATGVCFMDGAVGSLWSDKGLSKQVNRATSLRNFMKMLLVADGALQAGNTSGDALAGISTQAQADAQGTIQTLADLQDNLTAHGFLLLNASLVFREHVAPAKDGKAWKPFFETVLRAMADHAQARGAALPTLILWGKIAEQLHSLPLVERFPREVAEHPYNLSFIEHSGMQKLFGEMKLLRKRA</sequence>